<evidence type="ECO:0000256" key="6">
    <source>
        <dbReference type="ARBA" id="ARBA00022556"/>
    </source>
</evidence>
<evidence type="ECO:0000256" key="10">
    <source>
        <dbReference type="ARBA" id="ARBA00022840"/>
    </source>
</evidence>
<dbReference type="GO" id="GO:0005886">
    <property type="term" value="C:plasma membrane"/>
    <property type="evidence" value="ECO:0007669"/>
    <property type="project" value="TreeGrafter"/>
</dbReference>
<dbReference type="EC" id="2.7.1.130" evidence="3 13"/>
<dbReference type="GO" id="GO:0005524">
    <property type="term" value="F:ATP binding"/>
    <property type="evidence" value="ECO:0007669"/>
    <property type="project" value="UniProtKB-UniRule"/>
</dbReference>
<evidence type="ECO:0000256" key="4">
    <source>
        <dbReference type="ARBA" id="ARBA00016436"/>
    </source>
</evidence>
<dbReference type="GO" id="GO:0009029">
    <property type="term" value="F:lipid-A 4'-kinase activity"/>
    <property type="evidence" value="ECO:0007669"/>
    <property type="project" value="UniProtKB-UniRule"/>
</dbReference>
<dbReference type="PANTHER" id="PTHR42724">
    <property type="entry name" value="TETRAACYLDISACCHARIDE 4'-KINASE"/>
    <property type="match status" value="1"/>
</dbReference>
<dbReference type="HAMAP" id="MF_00409">
    <property type="entry name" value="LpxK"/>
    <property type="match status" value="1"/>
</dbReference>
<evidence type="ECO:0000313" key="15">
    <source>
        <dbReference type="Proteomes" id="UP000560658"/>
    </source>
</evidence>
<keyword evidence="6 13" id="KW-0441">Lipid A biosynthesis</keyword>
<keyword evidence="7 13" id="KW-0808">Transferase</keyword>
<dbReference type="UniPathway" id="UPA00359">
    <property type="reaction ID" value="UER00482"/>
</dbReference>
<keyword evidence="15" id="KW-1185">Reference proteome</keyword>
<dbReference type="GO" id="GO:0009245">
    <property type="term" value="P:lipid A biosynthetic process"/>
    <property type="evidence" value="ECO:0007669"/>
    <property type="project" value="UniProtKB-UniRule"/>
</dbReference>
<dbReference type="EMBL" id="JACIER010000018">
    <property type="protein sequence ID" value="MBB4045734.1"/>
    <property type="molecule type" value="Genomic_DNA"/>
</dbReference>
<evidence type="ECO:0000256" key="11">
    <source>
        <dbReference type="ARBA" id="ARBA00023098"/>
    </source>
</evidence>
<dbReference type="AlphaFoldDB" id="A0A840D8E8"/>
<dbReference type="NCBIfam" id="TIGR00682">
    <property type="entry name" value="lpxK"/>
    <property type="match status" value="1"/>
</dbReference>
<dbReference type="RefSeq" id="WP_044163649.1">
    <property type="nucleotide sequence ID" value="NZ_JACIER010000018.1"/>
</dbReference>
<keyword evidence="5 13" id="KW-0444">Lipid biosynthesis</keyword>
<evidence type="ECO:0000256" key="5">
    <source>
        <dbReference type="ARBA" id="ARBA00022516"/>
    </source>
</evidence>
<feature type="binding site" evidence="13">
    <location>
        <begin position="51"/>
        <end position="58"/>
    </location>
    <ligand>
        <name>ATP</name>
        <dbReference type="ChEBI" id="CHEBI:30616"/>
    </ligand>
</feature>
<protein>
    <recommendedName>
        <fullName evidence="4 13">Tetraacyldisaccharide 4'-kinase</fullName>
        <ecNumber evidence="3 13">2.7.1.130</ecNumber>
    </recommendedName>
    <alternativeName>
        <fullName evidence="12 13">Lipid A 4'-kinase</fullName>
    </alternativeName>
</protein>
<evidence type="ECO:0000256" key="1">
    <source>
        <dbReference type="ARBA" id="ARBA00002274"/>
    </source>
</evidence>
<keyword evidence="8 13" id="KW-0547">Nucleotide-binding</keyword>
<dbReference type="InterPro" id="IPR003758">
    <property type="entry name" value="LpxK"/>
</dbReference>
<comment type="similarity">
    <text evidence="13">Belongs to the LpxK family.</text>
</comment>
<sequence length="380" mass="43439">MDEHFFKVNKWLYPVSWLYGTGVAIRNKLFDWGILRSKSFDVPVICIGNLAVGGTGKTPHTEYLIELLNNKYHVAVLSRGYKRRTKGYVLATPESTVQTIGDEPYQMHTKFPAITLAVDENRCHGIGKLLAIKEPAIDVVLLDDAFQHRYVKPGLSILLTDYHRLFCDDALLPAGQLRECIGGKNRAQIVIVTKCPADIKPIDFNIIGKRLDLYPYQQLFFSSFQYGNLQPLFPETSSDPQAVESEKPLSFLEGTSILLITGIASPAPMVEKIKEYSQHIDQLSFDDHHQFTNRNMQLIKERFNKLEGEHRLIVTTEKDATRIAGHPHLDNDLKPFIYTLPIEIEILQNQQNKFNQHIIDYVREDTRNSSLPKRKDAYQS</sequence>
<dbReference type="SUPFAM" id="SSF52540">
    <property type="entry name" value="P-loop containing nucleoside triphosphate hydrolases"/>
    <property type="match status" value="1"/>
</dbReference>
<accession>A0A840D8E8</accession>
<proteinExistence type="inferred from homology"/>
<evidence type="ECO:0000256" key="9">
    <source>
        <dbReference type="ARBA" id="ARBA00022777"/>
    </source>
</evidence>
<dbReference type="PANTHER" id="PTHR42724:SF1">
    <property type="entry name" value="TETRAACYLDISACCHARIDE 4'-KINASE, MITOCHONDRIAL-RELATED"/>
    <property type="match status" value="1"/>
</dbReference>
<dbReference type="Pfam" id="PF02606">
    <property type="entry name" value="LpxK"/>
    <property type="match status" value="1"/>
</dbReference>
<dbReference type="Proteomes" id="UP000560658">
    <property type="component" value="Unassembled WGS sequence"/>
</dbReference>
<keyword evidence="10 13" id="KW-0067">ATP-binding</keyword>
<comment type="catalytic activity">
    <reaction evidence="13">
        <text>a lipid A disaccharide + ATP = a lipid IVA + ADP + H(+)</text>
        <dbReference type="Rhea" id="RHEA:67840"/>
        <dbReference type="ChEBI" id="CHEBI:15378"/>
        <dbReference type="ChEBI" id="CHEBI:30616"/>
        <dbReference type="ChEBI" id="CHEBI:176343"/>
        <dbReference type="ChEBI" id="CHEBI:176425"/>
        <dbReference type="ChEBI" id="CHEBI:456216"/>
        <dbReference type="EC" id="2.7.1.130"/>
    </reaction>
</comment>
<evidence type="ECO:0000256" key="13">
    <source>
        <dbReference type="HAMAP-Rule" id="MF_00409"/>
    </source>
</evidence>
<organism evidence="14 15">
    <name type="scientific">Bacteroides reticulotermitis</name>
    <dbReference type="NCBI Taxonomy" id="1133319"/>
    <lineage>
        <taxon>Bacteria</taxon>
        <taxon>Pseudomonadati</taxon>
        <taxon>Bacteroidota</taxon>
        <taxon>Bacteroidia</taxon>
        <taxon>Bacteroidales</taxon>
        <taxon>Bacteroidaceae</taxon>
        <taxon>Bacteroides</taxon>
    </lineage>
</organism>
<dbReference type="GO" id="GO:0009244">
    <property type="term" value="P:lipopolysaccharide core region biosynthetic process"/>
    <property type="evidence" value="ECO:0007669"/>
    <property type="project" value="TreeGrafter"/>
</dbReference>
<comment type="pathway">
    <text evidence="2 13">Glycolipid biosynthesis; lipid IV(A) biosynthesis; lipid IV(A) from (3R)-3-hydroxytetradecanoyl-[acyl-carrier-protein] and UDP-N-acetyl-alpha-D-glucosamine: step 6/6.</text>
</comment>
<keyword evidence="11 13" id="KW-0443">Lipid metabolism</keyword>
<evidence type="ECO:0000313" key="14">
    <source>
        <dbReference type="EMBL" id="MBB4045734.1"/>
    </source>
</evidence>
<comment type="function">
    <text evidence="1 13">Transfers the gamma-phosphate of ATP to the 4'-position of a tetraacyldisaccharide 1-phosphate intermediate (termed DS-1-P) to form tetraacyldisaccharide 1,4'-bis-phosphate (lipid IVA).</text>
</comment>
<name>A0A840D8E8_9BACE</name>
<reference evidence="14" key="1">
    <citation type="submission" date="2020-08" db="EMBL/GenBank/DDBJ databases">
        <title>Genomic Encyclopedia of Type Strains, Phase IV (KMG-IV): sequencing the most valuable type-strain genomes for metagenomic binning, comparative biology and taxonomic classification.</title>
        <authorList>
            <person name="Goeker M."/>
        </authorList>
    </citation>
    <scope>NUCLEOTIDE SEQUENCE [LARGE SCALE GENOMIC DNA]</scope>
    <source>
        <strain evidence="14">DSM 105720</strain>
    </source>
</reference>
<evidence type="ECO:0000256" key="3">
    <source>
        <dbReference type="ARBA" id="ARBA00012071"/>
    </source>
</evidence>
<gene>
    <name evidence="13" type="primary">lpxK</name>
    <name evidence="14" type="ORF">GGR06_003556</name>
</gene>
<evidence type="ECO:0000256" key="8">
    <source>
        <dbReference type="ARBA" id="ARBA00022741"/>
    </source>
</evidence>
<evidence type="ECO:0000256" key="2">
    <source>
        <dbReference type="ARBA" id="ARBA00004870"/>
    </source>
</evidence>
<evidence type="ECO:0000256" key="7">
    <source>
        <dbReference type="ARBA" id="ARBA00022679"/>
    </source>
</evidence>
<keyword evidence="9 13" id="KW-0418">Kinase</keyword>
<evidence type="ECO:0000256" key="12">
    <source>
        <dbReference type="ARBA" id="ARBA00029757"/>
    </source>
</evidence>
<dbReference type="InterPro" id="IPR027417">
    <property type="entry name" value="P-loop_NTPase"/>
</dbReference>
<comment type="caution">
    <text evidence="14">The sequence shown here is derived from an EMBL/GenBank/DDBJ whole genome shotgun (WGS) entry which is preliminary data.</text>
</comment>